<keyword evidence="4" id="KW-0547">Nucleotide-binding</keyword>
<evidence type="ECO:0000256" key="1">
    <source>
        <dbReference type="ARBA" id="ARBA00012513"/>
    </source>
</evidence>
<feature type="domain" description="Protein kinase" evidence="10">
    <location>
        <begin position="48"/>
        <end position="296"/>
    </location>
</feature>
<evidence type="ECO:0000256" key="5">
    <source>
        <dbReference type="ARBA" id="ARBA00022777"/>
    </source>
</evidence>
<evidence type="ECO:0000256" key="2">
    <source>
        <dbReference type="ARBA" id="ARBA00022527"/>
    </source>
</evidence>
<evidence type="ECO:0000256" key="7">
    <source>
        <dbReference type="ARBA" id="ARBA00047899"/>
    </source>
</evidence>
<dbReference type="SMART" id="SM00220">
    <property type="entry name" value="S_TKc"/>
    <property type="match status" value="1"/>
</dbReference>
<dbReference type="InterPro" id="IPR008271">
    <property type="entry name" value="Ser/Thr_kinase_AS"/>
</dbReference>
<dbReference type="PROSITE" id="PS00108">
    <property type="entry name" value="PROTEIN_KINASE_ST"/>
    <property type="match status" value="1"/>
</dbReference>
<dbReference type="GO" id="GO:0005524">
    <property type="term" value="F:ATP binding"/>
    <property type="evidence" value="ECO:0007669"/>
    <property type="project" value="UniProtKB-KW"/>
</dbReference>
<comment type="catalytic activity">
    <reaction evidence="8">
        <text>L-seryl-[protein] + ATP = O-phospho-L-seryl-[protein] + ADP + H(+)</text>
        <dbReference type="Rhea" id="RHEA:17989"/>
        <dbReference type="Rhea" id="RHEA-COMP:9863"/>
        <dbReference type="Rhea" id="RHEA-COMP:11604"/>
        <dbReference type="ChEBI" id="CHEBI:15378"/>
        <dbReference type="ChEBI" id="CHEBI:29999"/>
        <dbReference type="ChEBI" id="CHEBI:30616"/>
        <dbReference type="ChEBI" id="CHEBI:83421"/>
        <dbReference type="ChEBI" id="CHEBI:456216"/>
        <dbReference type="EC" id="2.7.11.1"/>
    </reaction>
</comment>
<name>A0A346TPU1_9ABAC</name>
<evidence type="ECO:0000313" key="11">
    <source>
        <dbReference type="EMBL" id="AXU41601.1"/>
    </source>
</evidence>
<dbReference type="InterPro" id="IPR050236">
    <property type="entry name" value="Ser_Thr_kinase_AGC"/>
</dbReference>
<reference evidence="11 12" key="1">
    <citation type="submission" date="2018-05" db="EMBL/GenBank/DDBJ databases">
        <title>The complete genome sequence of an alphabaculovirus isolated from the southern armyworm, Spodoptera eridania.</title>
        <authorList>
            <person name="Harrison R.L."/>
            <person name="Rowley D.L."/>
        </authorList>
    </citation>
    <scope>NUCLEOTIDE SEQUENCE [LARGE SCALE GENOMIC DNA]</scope>
    <source>
        <strain evidence="11">251</strain>
    </source>
</reference>
<protein>
    <recommendedName>
        <fullName evidence="1">non-specific serine/threonine protein kinase</fullName>
        <ecNumber evidence="1">2.7.11.1</ecNumber>
    </recommendedName>
</protein>
<evidence type="ECO:0000313" key="12">
    <source>
        <dbReference type="Proteomes" id="UP000503448"/>
    </source>
</evidence>
<comment type="catalytic activity">
    <reaction evidence="7">
        <text>L-threonyl-[protein] + ATP = O-phospho-L-threonyl-[protein] + ADP + H(+)</text>
        <dbReference type="Rhea" id="RHEA:46608"/>
        <dbReference type="Rhea" id="RHEA-COMP:11060"/>
        <dbReference type="Rhea" id="RHEA-COMP:11605"/>
        <dbReference type="ChEBI" id="CHEBI:15378"/>
        <dbReference type="ChEBI" id="CHEBI:30013"/>
        <dbReference type="ChEBI" id="CHEBI:30616"/>
        <dbReference type="ChEBI" id="CHEBI:61977"/>
        <dbReference type="ChEBI" id="CHEBI:456216"/>
        <dbReference type="EC" id="2.7.11.1"/>
    </reaction>
</comment>
<evidence type="ECO:0000259" key="10">
    <source>
        <dbReference type="PROSITE" id="PS50011"/>
    </source>
</evidence>
<keyword evidence="12" id="KW-1185">Reference proteome</keyword>
<dbReference type="KEGG" id="vg:65102251"/>
<dbReference type="PANTHER" id="PTHR24356">
    <property type="entry name" value="SERINE/THREONINE-PROTEIN KINASE"/>
    <property type="match status" value="1"/>
</dbReference>
<evidence type="ECO:0000256" key="3">
    <source>
        <dbReference type="ARBA" id="ARBA00022679"/>
    </source>
</evidence>
<dbReference type="GO" id="GO:0004674">
    <property type="term" value="F:protein serine/threonine kinase activity"/>
    <property type="evidence" value="ECO:0007669"/>
    <property type="project" value="UniProtKB-KW"/>
</dbReference>
<evidence type="ECO:0000256" key="9">
    <source>
        <dbReference type="SAM" id="MobiDB-lite"/>
    </source>
</evidence>
<accession>A0A346TPU1</accession>
<feature type="region of interest" description="Disordered" evidence="9">
    <location>
        <begin position="1"/>
        <end position="20"/>
    </location>
</feature>
<keyword evidence="3" id="KW-0808">Transferase</keyword>
<evidence type="ECO:0000256" key="6">
    <source>
        <dbReference type="ARBA" id="ARBA00022840"/>
    </source>
</evidence>
<evidence type="ECO:0000256" key="8">
    <source>
        <dbReference type="ARBA" id="ARBA00048679"/>
    </source>
</evidence>
<evidence type="ECO:0000256" key="4">
    <source>
        <dbReference type="ARBA" id="ARBA00022741"/>
    </source>
</evidence>
<organism evidence="11 12">
    <name type="scientific">Spodoptera eridania nucleopolyhedrovirus</name>
    <dbReference type="NCBI Taxonomy" id="2315721"/>
    <lineage>
        <taxon>Viruses</taxon>
        <taxon>Viruses incertae sedis</taxon>
        <taxon>Naldaviricetes</taxon>
        <taxon>Lefavirales</taxon>
        <taxon>Baculoviridae</taxon>
        <taxon>Alphabaculovirus</taxon>
        <taxon>Alphabaculovirus speridaniae</taxon>
    </lineage>
</organism>
<proteinExistence type="predicted"/>
<dbReference type="Gene3D" id="1.10.510.10">
    <property type="entry name" value="Transferase(Phosphotransferase) domain 1"/>
    <property type="match status" value="1"/>
</dbReference>
<keyword evidence="6" id="KW-0067">ATP-binding</keyword>
<dbReference type="InterPro" id="IPR011009">
    <property type="entry name" value="Kinase-like_dom_sf"/>
</dbReference>
<dbReference type="EMBL" id="MH320559">
    <property type="protein sequence ID" value="AXU41601.1"/>
    <property type="molecule type" value="Genomic_DNA"/>
</dbReference>
<dbReference type="Gene3D" id="3.30.200.20">
    <property type="entry name" value="Phosphorylase Kinase, domain 1"/>
    <property type="match status" value="1"/>
</dbReference>
<dbReference type="Pfam" id="PF00069">
    <property type="entry name" value="Pkinase"/>
    <property type="match status" value="1"/>
</dbReference>
<dbReference type="InterPro" id="IPR000719">
    <property type="entry name" value="Prot_kinase_dom"/>
</dbReference>
<sequence>MTTTNGLDNNGLNSTTNTTTISPTVTPVAAKMDSVLQELCDFYAEVKLSRDHKLVNGKYGQVSVWKHEPTQKLFLKKQIKLKHYNEIEPMVHSLMKNNRYFINLYYSITTLKSHVLIMDFIKGGDLFDLLKSEEYLTVDETKLIVGQVCEGLHALHKHHFIHNDIKLENVLYNRYKQIYIADYGLCKVVGQESCLDGTLDYYSPEKIAGRRYDYHFDWWAVGVLAHELLTGNHPFKRDHDEDLHIEKLEERQQQQRKQFFKSSVPSNAQSFIAEMLKYNINYRLHKYNDIIKHSFLKI</sequence>
<dbReference type="SUPFAM" id="SSF56112">
    <property type="entry name" value="Protein kinase-like (PK-like)"/>
    <property type="match status" value="1"/>
</dbReference>
<dbReference type="Proteomes" id="UP000503448">
    <property type="component" value="Segment"/>
</dbReference>
<dbReference type="GeneID" id="65102251"/>
<dbReference type="RefSeq" id="YP_010087004.1">
    <property type="nucleotide sequence ID" value="NC_055502.1"/>
</dbReference>
<keyword evidence="2" id="KW-0723">Serine/threonine-protein kinase</keyword>
<dbReference type="PROSITE" id="PS50011">
    <property type="entry name" value="PROTEIN_KINASE_DOM"/>
    <property type="match status" value="1"/>
</dbReference>
<dbReference type="EC" id="2.7.11.1" evidence="1"/>
<keyword evidence="5 11" id="KW-0418">Kinase</keyword>